<dbReference type="Proteomes" id="UP000827092">
    <property type="component" value="Unassembled WGS sequence"/>
</dbReference>
<accession>A0AAV6TQ55</accession>
<sequence>MNKLHSCRVCQCGFKLKGCLFSRNVQQKSFCRVTCPVCRWDMSLKFFLQHHLHTIHGIDTASYCPFCWGSEIDFNHLSECFIKTFPYLFVGKVRPPRIYHEDQTDNPSNLMIT</sequence>
<comment type="caution">
    <text evidence="1">The sequence shown here is derived from an EMBL/GenBank/DDBJ whole genome shotgun (WGS) entry which is preliminary data.</text>
</comment>
<dbReference type="AlphaFoldDB" id="A0AAV6TQ55"/>
<dbReference type="EMBL" id="JAFNEN010001314">
    <property type="protein sequence ID" value="KAG8174120.1"/>
    <property type="molecule type" value="Genomic_DNA"/>
</dbReference>
<proteinExistence type="predicted"/>
<evidence type="ECO:0008006" key="3">
    <source>
        <dbReference type="Google" id="ProtNLM"/>
    </source>
</evidence>
<protein>
    <recommendedName>
        <fullName evidence="3">C2H2-type domain-containing protein</fullName>
    </recommendedName>
</protein>
<evidence type="ECO:0000313" key="1">
    <source>
        <dbReference type="EMBL" id="KAG8174120.1"/>
    </source>
</evidence>
<evidence type="ECO:0000313" key="2">
    <source>
        <dbReference type="Proteomes" id="UP000827092"/>
    </source>
</evidence>
<organism evidence="1 2">
    <name type="scientific">Oedothorax gibbosus</name>
    <dbReference type="NCBI Taxonomy" id="931172"/>
    <lineage>
        <taxon>Eukaryota</taxon>
        <taxon>Metazoa</taxon>
        <taxon>Ecdysozoa</taxon>
        <taxon>Arthropoda</taxon>
        <taxon>Chelicerata</taxon>
        <taxon>Arachnida</taxon>
        <taxon>Araneae</taxon>
        <taxon>Araneomorphae</taxon>
        <taxon>Entelegynae</taxon>
        <taxon>Araneoidea</taxon>
        <taxon>Linyphiidae</taxon>
        <taxon>Erigoninae</taxon>
        <taxon>Oedothorax</taxon>
    </lineage>
</organism>
<reference evidence="1 2" key="1">
    <citation type="journal article" date="2022" name="Nat. Ecol. Evol.">
        <title>A masculinizing supergene underlies an exaggerated male reproductive morph in a spider.</title>
        <authorList>
            <person name="Hendrickx F."/>
            <person name="De Corte Z."/>
            <person name="Sonet G."/>
            <person name="Van Belleghem S.M."/>
            <person name="Kostlbacher S."/>
            <person name="Vangestel C."/>
        </authorList>
    </citation>
    <scope>NUCLEOTIDE SEQUENCE [LARGE SCALE GENOMIC DNA]</scope>
    <source>
        <strain evidence="1">W744_W776</strain>
    </source>
</reference>
<gene>
    <name evidence="1" type="ORF">JTE90_022584</name>
</gene>
<name>A0AAV6TQ55_9ARAC</name>
<keyword evidence="2" id="KW-1185">Reference proteome</keyword>